<dbReference type="Proteomes" id="UP000886595">
    <property type="component" value="Unassembled WGS sequence"/>
</dbReference>
<accession>A0A8X7RIN8</accession>
<name>A0A8X7RIN8_BRACI</name>
<dbReference type="EMBL" id="JAAMPC010000010">
    <property type="protein sequence ID" value="KAG2288582.1"/>
    <property type="molecule type" value="Genomic_DNA"/>
</dbReference>
<gene>
    <name evidence="1" type="ORF">Bca52824_048186</name>
</gene>
<evidence type="ECO:0000313" key="1">
    <source>
        <dbReference type="EMBL" id="KAG2288582.1"/>
    </source>
</evidence>
<keyword evidence="2" id="KW-1185">Reference proteome</keyword>
<reference evidence="1 2" key="1">
    <citation type="submission" date="2020-02" db="EMBL/GenBank/DDBJ databases">
        <authorList>
            <person name="Ma Q."/>
            <person name="Huang Y."/>
            <person name="Song X."/>
            <person name="Pei D."/>
        </authorList>
    </citation>
    <scope>NUCLEOTIDE SEQUENCE [LARGE SCALE GENOMIC DNA]</scope>
    <source>
        <strain evidence="1">Sxm20200214</strain>
        <tissue evidence="1">Leaf</tissue>
    </source>
</reference>
<dbReference type="AlphaFoldDB" id="A0A8X7RIN8"/>
<comment type="caution">
    <text evidence="1">The sequence shown here is derived from an EMBL/GenBank/DDBJ whole genome shotgun (WGS) entry which is preliminary data.</text>
</comment>
<protein>
    <submittedName>
        <fullName evidence="1">Uncharacterized protein</fullName>
    </submittedName>
</protein>
<organism evidence="1 2">
    <name type="scientific">Brassica carinata</name>
    <name type="common">Ethiopian mustard</name>
    <name type="synonym">Abyssinian cabbage</name>
    <dbReference type="NCBI Taxonomy" id="52824"/>
    <lineage>
        <taxon>Eukaryota</taxon>
        <taxon>Viridiplantae</taxon>
        <taxon>Streptophyta</taxon>
        <taxon>Embryophyta</taxon>
        <taxon>Tracheophyta</taxon>
        <taxon>Spermatophyta</taxon>
        <taxon>Magnoliopsida</taxon>
        <taxon>eudicotyledons</taxon>
        <taxon>Gunneridae</taxon>
        <taxon>Pentapetalae</taxon>
        <taxon>rosids</taxon>
        <taxon>malvids</taxon>
        <taxon>Brassicales</taxon>
        <taxon>Brassicaceae</taxon>
        <taxon>Brassiceae</taxon>
        <taxon>Brassica</taxon>
    </lineage>
</organism>
<evidence type="ECO:0000313" key="2">
    <source>
        <dbReference type="Proteomes" id="UP000886595"/>
    </source>
</evidence>
<sequence length="79" mass="9100">MCSTTRIFSAVEWNRSHHERLLQALNREKASSMVFVPISITLLHRNSSATAKLFHHGILWSQLVATFSVSPSQDRRRPR</sequence>
<proteinExistence type="predicted"/>